<dbReference type="RefSeq" id="WP_335913624.1">
    <property type="nucleotide sequence ID" value="NZ_JBAMYB010000009.1"/>
</dbReference>
<proteinExistence type="predicted"/>
<evidence type="ECO:0000256" key="1">
    <source>
        <dbReference type="SAM" id="MobiDB-lite"/>
    </source>
</evidence>
<dbReference type="Proteomes" id="UP001531129">
    <property type="component" value="Unassembled WGS sequence"/>
</dbReference>
<keyword evidence="3" id="KW-1185">Reference proteome</keyword>
<feature type="region of interest" description="Disordered" evidence="1">
    <location>
        <begin position="45"/>
        <end position="70"/>
    </location>
</feature>
<sequence length="96" mass="10353">MIRIIVSLLLALELTGCASRSHPLPKCDGYSRRPLNRAMWQWEDNKPARQSGPDAVPATATGTGQATSYGEEPLTEAPAAFAHIDVVGSYRPCQEG</sequence>
<evidence type="ECO:0000313" key="2">
    <source>
        <dbReference type="EMBL" id="MEI1249856.1"/>
    </source>
</evidence>
<gene>
    <name evidence="2" type="ORF">V8Q02_17890</name>
</gene>
<evidence type="ECO:0000313" key="3">
    <source>
        <dbReference type="Proteomes" id="UP001531129"/>
    </source>
</evidence>
<name>A0ABU8CME7_9HYPH</name>
<protein>
    <recommendedName>
        <fullName evidence="4">Type IV secretion system protein VirB7</fullName>
    </recommendedName>
</protein>
<evidence type="ECO:0008006" key="4">
    <source>
        <dbReference type="Google" id="ProtNLM"/>
    </source>
</evidence>
<comment type="caution">
    <text evidence="2">The sequence shown here is derived from an EMBL/GenBank/DDBJ whole genome shotgun (WGS) entry which is preliminary data.</text>
</comment>
<accession>A0ABU8CME7</accession>
<organism evidence="2 3">
    <name type="scientific">Rhizobium aouanii</name>
    <dbReference type="NCBI Taxonomy" id="3118145"/>
    <lineage>
        <taxon>Bacteria</taxon>
        <taxon>Pseudomonadati</taxon>
        <taxon>Pseudomonadota</taxon>
        <taxon>Alphaproteobacteria</taxon>
        <taxon>Hyphomicrobiales</taxon>
        <taxon>Rhizobiaceae</taxon>
        <taxon>Rhizobium/Agrobacterium group</taxon>
        <taxon>Rhizobium</taxon>
    </lineage>
</organism>
<dbReference type="EMBL" id="JBAMYC010000009">
    <property type="protein sequence ID" value="MEI1249856.1"/>
    <property type="molecule type" value="Genomic_DNA"/>
</dbReference>
<reference evidence="2 3" key="1">
    <citation type="submission" date="2024-01" db="EMBL/GenBank/DDBJ databases">
        <title>Draft genome sequences of three bacterial strains isolated from Acacia saligna represent a potential new species within the genus Rhizobium.</title>
        <authorList>
            <person name="Tambong J.T."/>
            <person name="Mnasri B."/>
        </authorList>
    </citation>
    <scope>NUCLEOTIDE SEQUENCE [LARGE SCALE GENOMIC DNA]</scope>
    <source>
        <strain evidence="2 3">1AS12I</strain>
    </source>
</reference>